<protein>
    <submittedName>
        <fullName evidence="2">Uncharacterized protein</fullName>
    </submittedName>
</protein>
<reference evidence="2 3" key="1">
    <citation type="submission" date="2012-11" db="EMBL/GenBank/DDBJ databases">
        <title>Whole genome sequence of Acidisphaera rubrifaciens HS-AP3.</title>
        <authorList>
            <person name="Azuma Y."/>
            <person name="Higashiura N."/>
            <person name="Hirakawa H."/>
            <person name="Matsushita K."/>
        </authorList>
    </citation>
    <scope>NUCLEOTIDE SEQUENCE [LARGE SCALE GENOMIC DNA]</scope>
    <source>
        <strain evidence="2 3">HS-AP3</strain>
    </source>
</reference>
<gene>
    <name evidence="2" type="ORF">Asru_0414_04</name>
</gene>
<proteinExistence type="predicted"/>
<organism evidence="2 3">
    <name type="scientific">Acidisphaera rubrifaciens HS-AP3</name>
    <dbReference type="NCBI Taxonomy" id="1231350"/>
    <lineage>
        <taxon>Bacteria</taxon>
        <taxon>Pseudomonadati</taxon>
        <taxon>Pseudomonadota</taxon>
        <taxon>Alphaproteobacteria</taxon>
        <taxon>Acetobacterales</taxon>
        <taxon>Acetobacteraceae</taxon>
        <taxon>Acidisphaera</taxon>
    </lineage>
</organism>
<accession>A0A0D6P7P2</accession>
<name>A0A0D6P7P2_9PROT</name>
<feature type="region of interest" description="Disordered" evidence="1">
    <location>
        <begin position="62"/>
        <end position="86"/>
    </location>
</feature>
<dbReference type="AlphaFoldDB" id="A0A0D6P7P2"/>
<evidence type="ECO:0000256" key="1">
    <source>
        <dbReference type="SAM" id="MobiDB-lite"/>
    </source>
</evidence>
<comment type="caution">
    <text evidence="2">The sequence shown here is derived from an EMBL/GenBank/DDBJ whole genome shotgun (WGS) entry which is preliminary data.</text>
</comment>
<sequence length="86" mass="9467">MSSPRHTECASRWEIRHLPDEGRAINDGCAVAIRLAGFYVMRDDAPVAGPFETDEAAQAWLVRGRSSGRPPALRRDPRPGERAPGQ</sequence>
<evidence type="ECO:0000313" key="2">
    <source>
        <dbReference type="EMBL" id="GAN77677.1"/>
    </source>
</evidence>
<evidence type="ECO:0000313" key="3">
    <source>
        <dbReference type="Proteomes" id="UP000032680"/>
    </source>
</evidence>
<keyword evidence="3" id="KW-1185">Reference proteome</keyword>
<dbReference type="EMBL" id="BANB01000414">
    <property type="protein sequence ID" value="GAN77677.1"/>
    <property type="molecule type" value="Genomic_DNA"/>
</dbReference>
<dbReference type="Proteomes" id="UP000032680">
    <property type="component" value="Unassembled WGS sequence"/>
</dbReference>
<feature type="compositionally biased region" description="Basic and acidic residues" evidence="1">
    <location>
        <begin position="73"/>
        <end position="86"/>
    </location>
</feature>